<keyword evidence="4" id="KW-0949">S-adenosyl-L-methionine</keyword>
<dbReference type="InterPro" id="IPR036291">
    <property type="entry name" value="NAD(P)-bd_dom_sf"/>
</dbReference>
<dbReference type="STRING" id="285351.SAMN04488035_0635"/>
<dbReference type="InterPro" id="IPR000878">
    <property type="entry name" value="4pyrrol_Mease"/>
</dbReference>
<dbReference type="PANTHER" id="PTHR45790">
    <property type="entry name" value="SIROHEME SYNTHASE-RELATED"/>
    <property type="match status" value="1"/>
</dbReference>
<organism evidence="7 8">
    <name type="scientific">Flavimobilis marinus</name>
    <dbReference type="NCBI Taxonomy" id="285351"/>
    <lineage>
        <taxon>Bacteria</taxon>
        <taxon>Bacillati</taxon>
        <taxon>Actinomycetota</taxon>
        <taxon>Actinomycetes</taxon>
        <taxon>Micrococcales</taxon>
        <taxon>Jonesiaceae</taxon>
        <taxon>Flavimobilis</taxon>
    </lineage>
</organism>
<keyword evidence="5" id="KW-0627">Porphyrin biosynthesis</keyword>
<name>A0A1I2DNE9_9MICO</name>
<dbReference type="Gene3D" id="3.30.950.10">
    <property type="entry name" value="Methyltransferase, Cobalt-precorrin-4 Transmethylase, Domain 2"/>
    <property type="match status" value="1"/>
</dbReference>
<evidence type="ECO:0000256" key="4">
    <source>
        <dbReference type="ARBA" id="ARBA00022691"/>
    </source>
</evidence>
<evidence type="ECO:0000259" key="6">
    <source>
        <dbReference type="Pfam" id="PF00590"/>
    </source>
</evidence>
<dbReference type="Pfam" id="PF13241">
    <property type="entry name" value="NAD_binding_7"/>
    <property type="match status" value="1"/>
</dbReference>
<dbReference type="InterPro" id="IPR050161">
    <property type="entry name" value="Siro_Cobalamin_biosynth"/>
</dbReference>
<dbReference type="Pfam" id="PF00590">
    <property type="entry name" value="TP_methylase"/>
    <property type="match status" value="1"/>
</dbReference>
<dbReference type="SUPFAM" id="SSF51735">
    <property type="entry name" value="NAD(P)-binding Rossmann-fold domains"/>
    <property type="match status" value="1"/>
</dbReference>
<protein>
    <recommendedName>
        <fullName evidence="1">uroporphyrinogen-III C-methyltransferase</fullName>
        <ecNumber evidence="1">2.1.1.107</ecNumber>
    </recommendedName>
</protein>
<dbReference type="InterPro" id="IPR035996">
    <property type="entry name" value="4pyrrol_Methylase_sf"/>
</dbReference>
<evidence type="ECO:0000313" key="8">
    <source>
        <dbReference type="Proteomes" id="UP000198520"/>
    </source>
</evidence>
<dbReference type="NCBIfam" id="TIGR01469">
    <property type="entry name" value="cobA_cysG_Cterm"/>
    <property type="match status" value="1"/>
</dbReference>
<dbReference type="NCBIfam" id="NF004790">
    <property type="entry name" value="PRK06136.1"/>
    <property type="match status" value="1"/>
</dbReference>
<dbReference type="EMBL" id="FONZ01000001">
    <property type="protein sequence ID" value="SFE81881.1"/>
    <property type="molecule type" value="Genomic_DNA"/>
</dbReference>
<dbReference type="GO" id="GO:0032259">
    <property type="term" value="P:methylation"/>
    <property type="evidence" value="ECO:0007669"/>
    <property type="project" value="UniProtKB-KW"/>
</dbReference>
<accession>A0A1I2DNE9</accession>
<evidence type="ECO:0000313" key="7">
    <source>
        <dbReference type="EMBL" id="SFE81881.1"/>
    </source>
</evidence>
<dbReference type="FunFam" id="3.40.1010.10:FF:000001">
    <property type="entry name" value="Siroheme synthase"/>
    <property type="match status" value="1"/>
</dbReference>
<keyword evidence="2 7" id="KW-0489">Methyltransferase</keyword>
<dbReference type="OrthoDB" id="9815856at2"/>
<sequence length="375" mass="38313">MPHEAYTLSLPVAGRRVVVVGAGAAGTRITRRLLAAGAAVLVVAPDASPEVRAAASAGLLDWVARPYRSGDAADAWLVHAATGSPEVDALVASDAERVGTWCVVEPPPHDRTTAAPGRASGRVALVGGGPGAADMITVRGLALLTEADVVVVDRLAPRTLLDDLSPDVEIVDVGKSAGDHPVPQHEINAVLVDRALAGKRVVRLKGGDPYVFGRGGEEHDACVGAGVPVEVVPGVTSAVSVPAAAGIPVTHRGLARGFSVLTGHDDAGRVPTSGDHTLVLLMGLARLERTCAELIARGHDPHCPAAVIEDGFGPRQRTTVATLATIAARAREMGVRPPAVAVVGDVVRRSPAWACAVEPALALAGAPAYRAEDRA</sequence>
<dbReference type="AlphaFoldDB" id="A0A1I2DNE9"/>
<proteinExistence type="predicted"/>
<dbReference type="GO" id="GO:0004851">
    <property type="term" value="F:uroporphyrin-III C-methyltransferase activity"/>
    <property type="evidence" value="ECO:0007669"/>
    <property type="project" value="UniProtKB-EC"/>
</dbReference>
<evidence type="ECO:0000256" key="2">
    <source>
        <dbReference type="ARBA" id="ARBA00022603"/>
    </source>
</evidence>
<reference evidence="8" key="1">
    <citation type="submission" date="2016-10" db="EMBL/GenBank/DDBJ databases">
        <authorList>
            <person name="Varghese N."/>
            <person name="Submissions S."/>
        </authorList>
    </citation>
    <scope>NUCLEOTIDE SEQUENCE [LARGE SCALE GENOMIC DNA]</scope>
    <source>
        <strain evidence="8">DSM 19083</strain>
    </source>
</reference>
<dbReference type="Gene3D" id="3.40.50.720">
    <property type="entry name" value="NAD(P)-binding Rossmann-like Domain"/>
    <property type="match status" value="1"/>
</dbReference>
<dbReference type="SUPFAM" id="SSF53790">
    <property type="entry name" value="Tetrapyrrole methylase"/>
    <property type="match status" value="1"/>
</dbReference>
<gene>
    <name evidence="7" type="ORF">SAMN04488035_0635</name>
</gene>
<dbReference type="Proteomes" id="UP000198520">
    <property type="component" value="Unassembled WGS sequence"/>
</dbReference>
<dbReference type="InterPro" id="IPR006366">
    <property type="entry name" value="CobA/CysG_C"/>
</dbReference>
<dbReference type="RefSeq" id="WP_093374956.1">
    <property type="nucleotide sequence ID" value="NZ_BNAN01000001.1"/>
</dbReference>
<dbReference type="Gene3D" id="3.40.1010.10">
    <property type="entry name" value="Cobalt-precorrin-4 Transmethylase, Domain 1"/>
    <property type="match status" value="1"/>
</dbReference>
<dbReference type="EC" id="2.1.1.107" evidence="1"/>
<keyword evidence="3 7" id="KW-0808">Transferase</keyword>
<dbReference type="GO" id="GO:0019354">
    <property type="term" value="P:siroheme biosynthetic process"/>
    <property type="evidence" value="ECO:0007669"/>
    <property type="project" value="InterPro"/>
</dbReference>
<feature type="domain" description="Tetrapyrrole methylase" evidence="6">
    <location>
        <begin position="123"/>
        <end position="326"/>
    </location>
</feature>
<keyword evidence="8" id="KW-1185">Reference proteome</keyword>
<dbReference type="PANTHER" id="PTHR45790:SF3">
    <property type="entry name" value="S-ADENOSYL-L-METHIONINE-DEPENDENT UROPORPHYRINOGEN III METHYLTRANSFERASE, CHLOROPLASTIC"/>
    <property type="match status" value="1"/>
</dbReference>
<dbReference type="InterPro" id="IPR014776">
    <property type="entry name" value="4pyrrole_Mease_sub2"/>
</dbReference>
<evidence type="ECO:0000256" key="3">
    <source>
        <dbReference type="ARBA" id="ARBA00022679"/>
    </source>
</evidence>
<evidence type="ECO:0000256" key="1">
    <source>
        <dbReference type="ARBA" id="ARBA00012162"/>
    </source>
</evidence>
<dbReference type="CDD" id="cd11642">
    <property type="entry name" value="SUMT"/>
    <property type="match status" value="1"/>
</dbReference>
<evidence type="ECO:0000256" key="5">
    <source>
        <dbReference type="ARBA" id="ARBA00023244"/>
    </source>
</evidence>
<dbReference type="InterPro" id="IPR014777">
    <property type="entry name" value="4pyrrole_Mease_sub1"/>
</dbReference>